<evidence type="ECO:0000256" key="1">
    <source>
        <dbReference type="SAM" id="MobiDB-lite"/>
    </source>
</evidence>
<accession>A0ABP9EA30</accession>
<dbReference type="NCBIfam" id="NF041527">
    <property type="entry name" value="SCO1860_LAETG"/>
    <property type="match status" value="1"/>
</dbReference>
<comment type="caution">
    <text evidence="4">The sequence shown here is derived from an EMBL/GenBank/DDBJ whole genome shotgun (WGS) entry which is preliminary data.</text>
</comment>
<keyword evidence="5" id="KW-1185">Reference proteome</keyword>
<keyword evidence="2" id="KW-0812">Transmembrane</keyword>
<keyword evidence="2" id="KW-0472">Membrane</keyword>
<dbReference type="NCBIfam" id="TIGR01167">
    <property type="entry name" value="LPXTG_anchor"/>
    <property type="match status" value="1"/>
</dbReference>
<evidence type="ECO:0000256" key="2">
    <source>
        <dbReference type="SAM" id="Phobius"/>
    </source>
</evidence>
<feature type="compositionally biased region" description="Low complexity" evidence="1">
    <location>
        <begin position="238"/>
        <end position="252"/>
    </location>
</feature>
<feature type="region of interest" description="Disordered" evidence="1">
    <location>
        <begin position="238"/>
        <end position="272"/>
    </location>
</feature>
<dbReference type="Proteomes" id="UP001501752">
    <property type="component" value="Unassembled WGS sequence"/>
</dbReference>
<keyword evidence="2" id="KW-1133">Transmembrane helix</keyword>
<dbReference type="EMBL" id="BAABIS010000001">
    <property type="protein sequence ID" value="GAA4868518.1"/>
    <property type="molecule type" value="Genomic_DNA"/>
</dbReference>
<feature type="signal peptide" evidence="3">
    <location>
        <begin position="1"/>
        <end position="27"/>
    </location>
</feature>
<proteinExistence type="predicted"/>
<dbReference type="RefSeq" id="WP_345699462.1">
    <property type="nucleotide sequence ID" value="NZ_BAABIS010000001.1"/>
</dbReference>
<reference evidence="5" key="1">
    <citation type="journal article" date="2019" name="Int. J. Syst. Evol. Microbiol.">
        <title>The Global Catalogue of Microorganisms (GCM) 10K type strain sequencing project: providing services to taxonomists for standard genome sequencing and annotation.</title>
        <authorList>
            <consortium name="The Broad Institute Genomics Platform"/>
            <consortium name="The Broad Institute Genome Sequencing Center for Infectious Disease"/>
            <person name="Wu L."/>
            <person name="Ma J."/>
        </authorList>
    </citation>
    <scope>NUCLEOTIDE SEQUENCE [LARGE SCALE GENOMIC DNA]</scope>
    <source>
        <strain evidence="5">JCM 13006</strain>
    </source>
</reference>
<evidence type="ECO:0000313" key="5">
    <source>
        <dbReference type="Proteomes" id="UP001501752"/>
    </source>
</evidence>
<gene>
    <name evidence="4" type="ORF">GCM10023235_53970</name>
</gene>
<feature type="chain" id="PRO_5045320251" evidence="3">
    <location>
        <begin position="28"/>
        <end position="310"/>
    </location>
</feature>
<evidence type="ECO:0000313" key="4">
    <source>
        <dbReference type="EMBL" id="GAA4868518.1"/>
    </source>
</evidence>
<evidence type="ECO:0000256" key="3">
    <source>
        <dbReference type="SAM" id="SignalP"/>
    </source>
</evidence>
<name>A0ABP9EA30_9ACTN</name>
<dbReference type="NCBIfam" id="NF041528">
    <property type="entry name" value="strep_LAETG"/>
    <property type="match status" value="1"/>
</dbReference>
<organism evidence="4 5">
    <name type="scientific">Kitasatospora terrestris</name>
    <dbReference type="NCBI Taxonomy" id="258051"/>
    <lineage>
        <taxon>Bacteria</taxon>
        <taxon>Bacillati</taxon>
        <taxon>Actinomycetota</taxon>
        <taxon>Actinomycetes</taxon>
        <taxon>Kitasatosporales</taxon>
        <taxon>Streptomycetaceae</taxon>
        <taxon>Kitasatospora</taxon>
    </lineage>
</organism>
<keyword evidence="3" id="KW-0732">Signal</keyword>
<dbReference type="InterPro" id="IPR048202">
    <property type="entry name" value="SCO1860-like"/>
</dbReference>
<feature type="transmembrane region" description="Helical" evidence="2">
    <location>
        <begin position="279"/>
        <end position="299"/>
    </location>
</feature>
<sequence length="310" mass="30683">MSSSAARTVAAASLAAAVLTVALPLPAAYATGGSGAPGKPGRASAVTAELDLDVTLLNTVDVPVNVALNKVQTPARRDDAMLTAKVEGVDQNRPVTLVKAQVGQSVTRADDKGATASVKLVGADLHAPGMPLTTLLGLEALSAEASCPVDGPPTAKVVAPAEVTVLGRPVAVGLNSPTRVDLPAIGSVEVEFSKKSTTTSTAAASALEVQVRLNPLNLNVAKVDGRITVASVSCEKPVPASAPSSAAPSPASDGTAAARAVPAQGGGGELASTGASGTVPLLAGGATLLVTGGAALWMTRRRRAAHARRR</sequence>
<protein>
    <submittedName>
        <fullName evidence="4">SCO1860 family LAETG-anchored protein</fullName>
    </submittedName>
</protein>